<evidence type="ECO:0000313" key="2">
    <source>
        <dbReference type="EMBL" id="SCW33467.1"/>
    </source>
</evidence>
<dbReference type="PANTHER" id="PTHR11365:SF23">
    <property type="entry name" value="HYPOTHETICAL 5-OXOPROLINASE (EUROFUNG)-RELATED"/>
    <property type="match status" value="1"/>
</dbReference>
<dbReference type="GO" id="GO:0005829">
    <property type="term" value="C:cytosol"/>
    <property type="evidence" value="ECO:0007669"/>
    <property type="project" value="TreeGrafter"/>
</dbReference>
<evidence type="ECO:0000313" key="3">
    <source>
        <dbReference type="Proteomes" id="UP000198601"/>
    </source>
</evidence>
<reference evidence="3" key="1">
    <citation type="submission" date="2016-10" db="EMBL/GenBank/DDBJ databases">
        <authorList>
            <person name="Varghese N."/>
            <person name="Submissions S."/>
        </authorList>
    </citation>
    <scope>NUCLEOTIDE SEQUENCE [LARGE SCALE GENOMIC DNA]</scope>
    <source>
        <strain evidence="3">CGMCC 1.8946</strain>
    </source>
</reference>
<dbReference type="Pfam" id="PF02538">
    <property type="entry name" value="Hydantoinase_B"/>
    <property type="match status" value="1"/>
</dbReference>
<dbReference type="EMBL" id="FMTT01000003">
    <property type="protein sequence ID" value="SCW33467.1"/>
    <property type="molecule type" value="Genomic_DNA"/>
</dbReference>
<sequence length="664" mass="73684">MSKDNAVFFDTSVYRTPQYKPFRQQEWPRSEEEWMRIERCKALVDPITLDVVEGGLEAAIEEGEAAVERAGRSTIIREQHDFRASICTVDCNNVTSVSWGASADPIRAHFPLEEIREGDVFLYNDPYDSHGTITHLPDYCVCLPIFHSQRLIAFTMIFGHTEDVGGRSVGSWPTTSRSIFEEGIQVPPVKLCSQGKFNEDIYKIVLRNTRFPDTMRGDLDAFIGACRIIERQIKQMCDRLGADILEAAMYKLMDRCADAVRNVILPMFPNGEFTGEDFLDNDGINLADPVKLMVTLRKDPEKIILDWTGTNPQTEGPLNSPSDGRFLSKWVGSFLAQFSPGTVINEGLTRVFRCELPPGTVLTSEYPAAVVNRMQCWFRSFGAYGAALAQAFGGHVVADMNCVQVYGVYGYGADGKPWIYREVFGGGSGARPTADGTDAVDMVNDSKNLPAEFIEQRYPVLIERVALNPNSGGPGKYRGGMGYVKDIRVLADCYYVTYVDRTAFGCFGVNGGEPGTPGRTWVNPGTPQEKLVQFCQEGIPVKAGDLIRVTTPGGGGWGDPIERETEEVRLDVLRQIVSLECAERDYGVIIHKSVQGLTIDYVVDEEATAARRNQIRRERPQLKLINRGQYAEEKRAAGTITFQDVFLSDENGSAEAEAGKEQAL</sequence>
<dbReference type="STRING" id="624147.SAMN04487970_100390"/>
<name>A0A1G4PMI3_9BACL</name>
<dbReference type="RefSeq" id="WP_167670092.1">
    <property type="nucleotide sequence ID" value="NZ_FMTT01000003.1"/>
</dbReference>
<organism evidence="2 3">
    <name type="scientific">Paenibacillus tianmuensis</name>
    <dbReference type="NCBI Taxonomy" id="624147"/>
    <lineage>
        <taxon>Bacteria</taxon>
        <taxon>Bacillati</taxon>
        <taxon>Bacillota</taxon>
        <taxon>Bacilli</taxon>
        <taxon>Bacillales</taxon>
        <taxon>Paenibacillaceae</taxon>
        <taxon>Paenibacillus</taxon>
    </lineage>
</organism>
<protein>
    <submittedName>
        <fullName evidence="2">N-methylhydantoinase B</fullName>
    </submittedName>
</protein>
<dbReference type="InterPro" id="IPR045079">
    <property type="entry name" value="Oxoprolinase-like"/>
</dbReference>
<keyword evidence="3" id="KW-1185">Reference proteome</keyword>
<dbReference type="GO" id="GO:0017168">
    <property type="term" value="F:5-oxoprolinase (ATP-hydrolyzing) activity"/>
    <property type="evidence" value="ECO:0007669"/>
    <property type="project" value="TreeGrafter"/>
</dbReference>
<dbReference type="PANTHER" id="PTHR11365">
    <property type="entry name" value="5-OXOPROLINASE RELATED"/>
    <property type="match status" value="1"/>
</dbReference>
<accession>A0A1G4PMI3</accession>
<dbReference type="Proteomes" id="UP000198601">
    <property type="component" value="Unassembled WGS sequence"/>
</dbReference>
<evidence type="ECO:0000259" key="1">
    <source>
        <dbReference type="Pfam" id="PF02538"/>
    </source>
</evidence>
<dbReference type="InterPro" id="IPR003692">
    <property type="entry name" value="Hydantoinase_B"/>
</dbReference>
<proteinExistence type="predicted"/>
<dbReference type="GO" id="GO:0006749">
    <property type="term" value="P:glutathione metabolic process"/>
    <property type="evidence" value="ECO:0007669"/>
    <property type="project" value="TreeGrafter"/>
</dbReference>
<dbReference type="AlphaFoldDB" id="A0A1G4PMI3"/>
<gene>
    <name evidence="2" type="ORF">SAMN04487970_100390</name>
</gene>
<feature type="domain" description="Hydantoinase B/oxoprolinase" evidence="1">
    <location>
        <begin position="45"/>
        <end position="560"/>
    </location>
</feature>